<dbReference type="EMBL" id="JAHLEM010000130">
    <property type="protein sequence ID" value="MBU3865158.1"/>
    <property type="molecule type" value="Genomic_DNA"/>
</dbReference>
<dbReference type="InterPro" id="IPR001268">
    <property type="entry name" value="NADH_UbQ_OxRdtase_30kDa_su"/>
</dbReference>
<feature type="domain" description="NADH:ubiquinone oxidoreductase 30kDa subunit" evidence="2">
    <location>
        <begin position="74"/>
        <end position="208"/>
    </location>
</feature>
<reference evidence="3 4" key="1">
    <citation type="submission" date="2021-06" db="EMBL/GenBank/DDBJ databases">
        <authorList>
            <person name="Pan X."/>
        </authorList>
    </citation>
    <scope>NUCLEOTIDE SEQUENCE [LARGE SCALE GENOMIC DNA]</scope>
    <source>
        <strain evidence="3 4">4503</strain>
    </source>
</reference>
<dbReference type="Pfam" id="PF00329">
    <property type="entry name" value="Complex1_30kDa"/>
    <property type="match status" value="1"/>
</dbReference>
<proteinExistence type="predicted"/>
<evidence type="ECO:0000313" key="4">
    <source>
        <dbReference type="Proteomes" id="UP000720508"/>
    </source>
</evidence>
<protein>
    <submittedName>
        <fullName evidence="3">NADH-quinone oxidoreductase subunit C</fullName>
    </submittedName>
</protein>
<sequence length="260" mass="26695">MTEPNEPNEPNETPERTGAAQAAGAVEPAGAAEPTAAAEPAAVAAPPVGWLPRSATELFGEGATAEEAYDLLTVDVPADSWIASLETARDTLGCTYFDWLSAVDEPGTGFRVAAYVVALGGSGSGRGSGSGGAAGRAVRGLLVRTTVPHDAPALPTATGVYAGAAWHERETHEMFGIGFTGHPGLAPLLLPDGFEGHPLRKDFVLAARVVKAWPGAKEPGESEHGGPKRRQMLPPGVPDPNEWGPLKGQLPPAPARPARG</sequence>
<dbReference type="RefSeq" id="WP_216342261.1">
    <property type="nucleotide sequence ID" value="NZ_JAHLEM010000130.1"/>
</dbReference>
<dbReference type="PANTHER" id="PTHR10884">
    <property type="entry name" value="NADH DEHYDROGENASE UBIQUINONE IRON-SULFUR PROTEIN 3"/>
    <property type="match status" value="1"/>
</dbReference>
<feature type="compositionally biased region" description="Pro residues" evidence="1">
    <location>
        <begin position="251"/>
        <end position="260"/>
    </location>
</feature>
<organism evidence="3 4">
    <name type="scientific">Streptomyces niphimycinicus</name>
    <dbReference type="NCBI Taxonomy" id="2842201"/>
    <lineage>
        <taxon>Bacteria</taxon>
        <taxon>Bacillati</taxon>
        <taxon>Actinomycetota</taxon>
        <taxon>Actinomycetes</taxon>
        <taxon>Kitasatosporales</taxon>
        <taxon>Streptomycetaceae</taxon>
        <taxon>Streptomyces</taxon>
    </lineage>
</organism>
<evidence type="ECO:0000256" key="1">
    <source>
        <dbReference type="SAM" id="MobiDB-lite"/>
    </source>
</evidence>
<feature type="region of interest" description="Disordered" evidence="1">
    <location>
        <begin position="216"/>
        <end position="260"/>
    </location>
</feature>
<feature type="compositionally biased region" description="Low complexity" evidence="1">
    <location>
        <begin position="18"/>
        <end position="40"/>
    </location>
</feature>
<evidence type="ECO:0000313" key="3">
    <source>
        <dbReference type="EMBL" id="MBU3865158.1"/>
    </source>
</evidence>
<feature type="region of interest" description="Disordered" evidence="1">
    <location>
        <begin position="1"/>
        <end position="40"/>
    </location>
</feature>
<dbReference type="Proteomes" id="UP000720508">
    <property type="component" value="Unassembled WGS sequence"/>
</dbReference>
<dbReference type="PANTHER" id="PTHR10884:SF14">
    <property type="entry name" value="NADH DEHYDROGENASE [UBIQUINONE] IRON-SULFUR PROTEIN 3, MITOCHONDRIAL"/>
    <property type="match status" value="1"/>
</dbReference>
<evidence type="ECO:0000259" key="2">
    <source>
        <dbReference type="Pfam" id="PF00329"/>
    </source>
</evidence>
<feature type="non-terminal residue" evidence="3">
    <location>
        <position position="260"/>
    </location>
</feature>
<feature type="compositionally biased region" description="Low complexity" evidence="1">
    <location>
        <begin position="1"/>
        <end position="11"/>
    </location>
</feature>
<accession>A0ABS6CE20</accession>
<gene>
    <name evidence="3" type="ORF">KN815_14080</name>
</gene>
<comment type="caution">
    <text evidence="3">The sequence shown here is derived from an EMBL/GenBank/DDBJ whole genome shotgun (WGS) entry which is preliminary data.</text>
</comment>
<name>A0ABS6CE20_9ACTN</name>
<keyword evidence="4" id="KW-1185">Reference proteome</keyword>